<dbReference type="STRING" id="225849.swp_4613"/>
<proteinExistence type="predicted"/>
<dbReference type="EMBL" id="CP000472">
    <property type="protein sequence ID" value="ACJ31253.1"/>
    <property type="molecule type" value="Genomic_DNA"/>
</dbReference>
<organism evidence="1 2">
    <name type="scientific">Shewanella piezotolerans (strain WP3 / JCM 13877)</name>
    <dbReference type="NCBI Taxonomy" id="225849"/>
    <lineage>
        <taxon>Bacteria</taxon>
        <taxon>Pseudomonadati</taxon>
        <taxon>Pseudomonadota</taxon>
        <taxon>Gammaproteobacteria</taxon>
        <taxon>Alteromonadales</taxon>
        <taxon>Shewanellaceae</taxon>
        <taxon>Shewanella</taxon>
    </lineage>
</organism>
<protein>
    <submittedName>
        <fullName evidence="1">Uncharacterized protein</fullName>
    </submittedName>
</protein>
<dbReference type="HOGENOM" id="CLU_120017_0_0_6"/>
<evidence type="ECO:0000313" key="2">
    <source>
        <dbReference type="Proteomes" id="UP000000753"/>
    </source>
</evidence>
<reference evidence="1 2" key="1">
    <citation type="journal article" date="2008" name="PLoS ONE">
        <title>Environmental adaptation: genomic analysis of the piezotolerant and psychrotolerant deep-sea iron reducing bacterium Shewanella piezotolerans WP3.</title>
        <authorList>
            <person name="Wang F."/>
            <person name="Wang J."/>
            <person name="Jian H."/>
            <person name="Zhang B."/>
            <person name="Li S."/>
            <person name="Wang F."/>
            <person name="Zeng X."/>
            <person name="Gao L."/>
            <person name="Bartlett D.H."/>
            <person name="Yu J."/>
            <person name="Hu S."/>
            <person name="Xiao X."/>
        </authorList>
    </citation>
    <scope>NUCLEOTIDE SEQUENCE [LARGE SCALE GENOMIC DNA]</scope>
    <source>
        <strain evidence="2">WP3 / JCM 13877</strain>
    </source>
</reference>
<name>B8CTK9_SHEPW</name>
<dbReference type="KEGG" id="swp:swp_4613"/>
<evidence type="ECO:0000313" key="1">
    <source>
        <dbReference type="EMBL" id="ACJ31253.1"/>
    </source>
</evidence>
<dbReference type="AlphaFoldDB" id="B8CTK9"/>
<keyword evidence="2" id="KW-1185">Reference proteome</keyword>
<dbReference type="eggNOG" id="ENOG50321R5">
    <property type="taxonomic scope" value="Bacteria"/>
</dbReference>
<dbReference type="Proteomes" id="UP000000753">
    <property type="component" value="Chromosome"/>
</dbReference>
<sequence>MRLFAPQNLLKMATVLIAIVLLQFAGGNLGAHQLHLGDHEVESESHPHIQFTADVTTFAQCVDDCTCPLELQQSDQADAEKHQHTVVKTESQSFDLCLDCPCHGGHVTAMSIESITPSAPAGDMLVSGEKQYFPPVQRQDYRPPIV</sequence>
<gene>
    <name evidence="1" type="ordered locus">swp_4613</name>
</gene>
<accession>B8CTK9</accession>